<reference evidence="4" key="1">
    <citation type="submission" date="2016-10" db="EMBL/GenBank/DDBJ databases">
        <authorList>
            <person name="Varghese N."/>
            <person name="Submissions S."/>
        </authorList>
    </citation>
    <scope>NUCLEOTIDE SEQUENCE [LARGE SCALE GENOMIC DNA]</scope>
    <source>
        <strain evidence="4">CGMCC 1.6474</strain>
    </source>
</reference>
<dbReference type="STRING" id="414703.SAMN04488125_102385"/>
<keyword evidence="2" id="KW-0732">Signal</keyword>
<feature type="signal peptide" evidence="2">
    <location>
        <begin position="1"/>
        <end position="25"/>
    </location>
</feature>
<dbReference type="EMBL" id="FOSV01000002">
    <property type="protein sequence ID" value="SFK55448.1"/>
    <property type="molecule type" value="Genomic_DNA"/>
</dbReference>
<dbReference type="RefSeq" id="WP_244535287.1">
    <property type="nucleotide sequence ID" value="NZ_FOSV01000002.1"/>
</dbReference>
<name>A0A1I4AGB1_9HYPH</name>
<accession>A0A1I4AGB1</accession>
<sequence length="90" mass="9177">MQEWISIVAVSAVLSAGLVAGRAAADSVEAAPSATATWSEPPARAEPRTVAEARGEAAIGPACTADAWASLPSICHSQGRPVRVIALSRR</sequence>
<proteinExistence type="predicted"/>
<gene>
    <name evidence="3" type="ORF">SAMN04488125_102385</name>
</gene>
<evidence type="ECO:0000256" key="1">
    <source>
        <dbReference type="SAM" id="MobiDB-lite"/>
    </source>
</evidence>
<protein>
    <submittedName>
        <fullName evidence="3">Uncharacterized protein</fullName>
    </submittedName>
</protein>
<evidence type="ECO:0000313" key="4">
    <source>
        <dbReference type="Proteomes" id="UP000198804"/>
    </source>
</evidence>
<evidence type="ECO:0000313" key="3">
    <source>
        <dbReference type="EMBL" id="SFK55448.1"/>
    </source>
</evidence>
<dbReference type="Proteomes" id="UP000198804">
    <property type="component" value="Unassembled WGS sequence"/>
</dbReference>
<keyword evidence="4" id="KW-1185">Reference proteome</keyword>
<feature type="region of interest" description="Disordered" evidence="1">
    <location>
        <begin position="28"/>
        <end position="48"/>
    </location>
</feature>
<dbReference type="AlphaFoldDB" id="A0A1I4AGB1"/>
<feature type="chain" id="PRO_5011676198" evidence="2">
    <location>
        <begin position="26"/>
        <end position="90"/>
    </location>
</feature>
<organism evidence="3 4">
    <name type="scientific">Methylorubrum salsuginis</name>
    <dbReference type="NCBI Taxonomy" id="414703"/>
    <lineage>
        <taxon>Bacteria</taxon>
        <taxon>Pseudomonadati</taxon>
        <taxon>Pseudomonadota</taxon>
        <taxon>Alphaproteobacteria</taxon>
        <taxon>Hyphomicrobiales</taxon>
        <taxon>Methylobacteriaceae</taxon>
        <taxon>Methylorubrum</taxon>
    </lineage>
</organism>
<evidence type="ECO:0000256" key="2">
    <source>
        <dbReference type="SAM" id="SignalP"/>
    </source>
</evidence>